<dbReference type="InterPro" id="IPR001594">
    <property type="entry name" value="Palmitoyltrfase_DHHC"/>
</dbReference>
<comment type="domain">
    <text evidence="7">The DHHC domain is required for palmitoyltransferase activity.</text>
</comment>
<dbReference type="GeneID" id="94829867"/>
<evidence type="ECO:0000256" key="3">
    <source>
        <dbReference type="ARBA" id="ARBA00022692"/>
    </source>
</evidence>
<dbReference type="InterPro" id="IPR039859">
    <property type="entry name" value="PFA4/ZDH16/20/ERF2-like"/>
</dbReference>
<dbReference type="GO" id="GO:0019706">
    <property type="term" value="F:protein-cysteine S-palmitoyltransferase activity"/>
    <property type="evidence" value="ECO:0007669"/>
    <property type="project" value="UniProtKB-EC"/>
</dbReference>
<dbReference type="VEuPathDB" id="TrichDB:TRFO_09948"/>
<feature type="transmembrane region" description="Helical" evidence="7">
    <location>
        <begin position="182"/>
        <end position="201"/>
    </location>
</feature>
<accession>A0A1J4JAW0</accession>
<dbReference type="PROSITE" id="PS50216">
    <property type="entry name" value="DHHC"/>
    <property type="match status" value="1"/>
</dbReference>
<comment type="subcellular location">
    <subcellularLocation>
        <location evidence="1">Membrane</location>
        <topology evidence="1">Multi-pass membrane protein</topology>
    </subcellularLocation>
</comment>
<evidence type="ECO:0000259" key="8">
    <source>
        <dbReference type="Pfam" id="PF01529"/>
    </source>
</evidence>
<keyword evidence="5 7" id="KW-0472">Membrane</keyword>
<sequence>MVYFAPINPILFLQKMIFLMVYIFVEFYTIKFFLLPYFQNYQLNHTIGLIFTIYWLFISLTWLKSYFHVSWLDAGSVKNEIKRLSLIFNQNVLENKLKNLTLCQKCGIHKPNRSHHCSHCKRCYIRFDHHCPSVGNCIAYRNAQPFALYLSYGSIILFSTSLVSFFAPYFESPIQVSLARSIAVLIGLCAFALSLFAYNTLSSLMNDQTTLERLYRLKTGHNVQGEDLKPFWGNSPFIWIIPHSPSMNGLIWSKSVSLGNQNIL</sequence>
<comment type="catalytic activity">
    <reaction evidence="7">
        <text>L-cysteinyl-[protein] + hexadecanoyl-CoA = S-hexadecanoyl-L-cysteinyl-[protein] + CoA</text>
        <dbReference type="Rhea" id="RHEA:36683"/>
        <dbReference type="Rhea" id="RHEA-COMP:10131"/>
        <dbReference type="Rhea" id="RHEA-COMP:11032"/>
        <dbReference type="ChEBI" id="CHEBI:29950"/>
        <dbReference type="ChEBI" id="CHEBI:57287"/>
        <dbReference type="ChEBI" id="CHEBI:57379"/>
        <dbReference type="ChEBI" id="CHEBI:74151"/>
        <dbReference type="EC" id="2.3.1.225"/>
    </reaction>
</comment>
<dbReference type="RefSeq" id="XP_068349459.1">
    <property type="nucleotide sequence ID" value="XM_068495163.1"/>
</dbReference>
<dbReference type="EMBL" id="MLAK01001182">
    <property type="protein sequence ID" value="OHS96322.1"/>
    <property type="molecule type" value="Genomic_DNA"/>
</dbReference>
<organism evidence="9 10">
    <name type="scientific">Tritrichomonas foetus</name>
    <dbReference type="NCBI Taxonomy" id="1144522"/>
    <lineage>
        <taxon>Eukaryota</taxon>
        <taxon>Metamonada</taxon>
        <taxon>Parabasalia</taxon>
        <taxon>Tritrichomonadida</taxon>
        <taxon>Tritrichomonadidae</taxon>
        <taxon>Tritrichomonas</taxon>
    </lineage>
</organism>
<reference evidence="9" key="1">
    <citation type="submission" date="2016-10" db="EMBL/GenBank/DDBJ databases">
        <authorList>
            <person name="Benchimol M."/>
            <person name="Almeida L.G."/>
            <person name="Vasconcelos A.T."/>
            <person name="Perreira-Neves A."/>
            <person name="Rosa I.A."/>
            <person name="Tasca T."/>
            <person name="Bogo M.R."/>
            <person name="de Souza W."/>
        </authorList>
    </citation>
    <scope>NUCLEOTIDE SEQUENCE [LARGE SCALE GENOMIC DNA]</scope>
    <source>
        <strain evidence="9">K</strain>
    </source>
</reference>
<dbReference type="GO" id="GO:0005794">
    <property type="term" value="C:Golgi apparatus"/>
    <property type="evidence" value="ECO:0007669"/>
    <property type="project" value="TreeGrafter"/>
</dbReference>
<evidence type="ECO:0000256" key="6">
    <source>
        <dbReference type="ARBA" id="ARBA00023315"/>
    </source>
</evidence>
<dbReference type="GO" id="GO:0006612">
    <property type="term" value="P:protein targeting to membrane"/>
    <property type="evidence" value="ECO:0007669"/>
    <property type="project" value="TreeGrafter"/>
</dbReference>
<dbReference type="PANTHER" id="PTHR22883">
    <property type="entry name" value="ZINC FINGER DHHC DOMAIN CONTAINING PROTEIN"/>
    <property type="match status" value="1"/>
</dbReference>
<keyword evidence="6 7" id="KW-0012">Acyltransferase</keyword>
<evidence type="ECO:0000313" key="9">
    <source>
        <dbReference type="EMBL" id="OHS96322.1"/>
    </source>
</evidence>
<keyword evidence="2 7" id="KW-0808">Transferase</keyword>
<dbReference type="GO" id="GO:0016020">
    <property type="term" value="C:membrane"/>
    <property type="evidence" value="ECO:0007669"/>
    <property type="project" value="UniProtKB-SubCell"/>
</dbReference>
<feature type="transmembrane region" description="Helical" evidence="7">
    <location>
        <begin position="12"/>
        <end position="34"/>
    </location>
</feature>
<dbReference type="Proteomes" id="UP000179807">
    <property type="component" value="Unassembled WGS sequence"/>
</dbReference>
<feature type="transmembrane region" description="Helical" evidence="7">
    <location>
        <begin position="149"/>
        <end position="170"/>
    </location>
</feature>
<evidence type="ECO:0000256" key="4">
    <source>
        <dbReference type="ARBA" id="ARBA00022989"/>
    </source>
</evidence>
<keyword evidence="10" id="KW-1185">Reference proteome</keyword>
<evidence type="ECO:0000313" key="10">
    <source>
        <dbReference type="Proteomes" id="UP000179807"/>
    </source>
</evidence>
<dbReference type="GO" id="GO:0005783">
    <property type="term" value="C:endoplasmic reticulum"/>
    <property type="evidence" value="ECO:0007669"/>
    <property type="project" value="TreeGrafter"/>
</dbReference>
<feature type="domain" description="Palmitoyltransferase DHHC" evidence="8">
    <location>
        <begin position="99"/>
        <end position="213"/>
    </location>
</feature>
<evidence type="ECO:0000256" key="2">
    <source>
        <dbReference type="ARBA" id="ARBA00022679"/>
    </source>
</evidence>
<keyword evidence="4 7" id="KW-1133">Transmembrane helix</keyword>
<protein>
    <recommendedName>
        <fullName evidence="7">Palmitoyltransferase</fullName>
        <ecNumber evidence="7">2.3.1.225</ecNumber>
    </recommendedName>
</protein>
<evidence type="ECO:0000256" key="1">
    <source>
        <dbReference type="ARBA" id="ARBA00004141"/>
    </source>
</evidence>
<dbReference type="AlphaFoldDB" id="A0A1J4JAW0"/>
<name>A0A1J4JAW0_9EUKA</name>
<dbReference type="PANTHER" id="PTHR22883:SF445">
    <property type="entry name" value="PALMITOYLTRANSFERASE"/>
    <property type="match status" value="1"/>
</dbReference>
<dbReference type="EC" id="2.3.1.225" evidence="7"/>
<gene>
    <name evidence="9" type="ORF">TRFO_09948</name>
</gene>
<comment type="similarity">
    <text evidence="7">Belongs to the DHHC palmitoyltransferase family.</text>
</comment>
<evidence type="ECO:0000256" key="7">
    <source>
        <dbReference type="RuleBase" id="RU079119"/>
    </source>
</evidence>
<dbReference type="Pfam" id="PF01529">
    <property type="entry name" value="DHHC"/>
    <property type="match status" value="1"/>
</dbReference>
<feature type="transmembrane region" description="Helical" evidence="7">
    <location>
        <begin position="46"/>
        <end position="63"/>
    </location>
</feature>
<dbReference type="OrthoDB" id="331948at2759"/>
<keyword evidence="3 7" id="KW-0812">Transmembrane</keyword>
<proteinExistence type="inferred from homology"/>
<comment type="caution">
    <text evidence="9">The sequence shown here is derived from an EMBL/GenBank/DDBJ whole genome shotgun (WGS) entry which is preliminary data.</text>
</comment>
<evidence type="ECO:0000256" key="5">
    <source>
        <dbReference type="ARBA" id="ARBA00023136"/>
    </source>
</evidence>